<reference evidence="1 2" key="1">
    <citation type="journal article" name="Sci. Rep.">
        <title>Telomere-to-telomere assembled and centromere annotated genomes of the two main subspecies of the button mushroom Agaricus bisporus reveal especially polymorphic chromosome ends.</title>
        <authorList>
            <person name="Sonnenberg A.S.M."/>
            <person name="Sedaghat-Telgerd N."/>
            <person name="Lavrijssen B."/>
            <person name="Ohm R.A."/>
            <person name="Hendrickx P.M."/>
            <person name="Scholtmeijer K."/>
            <person name="Baars J.J.P."/>
            <person name="van Peer A."/>
        </authorList>
    </citation>
    <scope>NUCLEOTIDE SEQUENCE [LARGE SCALE GENOMIC DNA]</scope>
    <source>
        <strain evidence="1 2">H119_p4</strain>
    </source>
</reference>
<evidence type="ECO:0000313" key="1">
    <source>
        <dbReference type="EMBL" id="KAF7770699.1"/>
    </source>
</evidence>
<proteinExistence type="predicted"/>
<gene>
    <name evidence="1" type="ORF">Agabi119p4_6673</name>
</gene>
<name>A0A8H7C928_AGABI</name>
<dbReference type="AlphaFoldDB" id="A0A8H7C928"/>
<protein>
    <submittedName>
        <fullName evidence="1">Uncharacterized protein</fullName>
    </submittedName>
</protein>
<dbReference type="Proteomes" id="UP000629468">
    <property type="component" value="Unassembled WGS sequence"/>
</dbReference>
<organism evidence="1 2">
    <name type="scientific">Agaricus bisporus var. burnettii</name>
    <dbReference type="NCBI Taxonomy" id="192524"/>
    <lineage>
        <taxon>Eukaryota</taxon>
        <taxon>Fungi</taxon>
        <taxon>Dikarya</taxon>
        <taxon>Basidiomycota</taxon>
        <taxon>Agaricomycotina</taxon>
        <taxon>Agaricomycetes</taxon>
        <taxon>Agaricomycetidae</taxon>
        <taxon>Agaricales</taxon>
        <taxon>Agaricineae</taxon>
        <taxon>Agaricaceae</taxon>
        <taxon>Agaricus</taxon>
    </lineage>
</organism>
<comment type="caution">
    <text evidence="1">The sequence shown here is derived from an EMBL/GenBank/DDBJ whole genome shotgun (WGS) entry which is preliminary data.</text>
</comment>
<accession>A0A8H7C928</accession>
<dbReference type="EMBL" id="JABXXO010000009">
    <property type="protein sequence ID" value="KAF7770699.1"/>
    <property type="molecule type" value="Genomic_DNA"/>
</dbReference>
<evidence type="ECO:0000313" key="2">
    <source>
        <dbReference type="Proteomes" id="UP000629468"/>
    </source>
</evidence>
<sequence>MANQQPVVCTSLHLPPDLRPFLRIHEISLTVFLPNLDRLRLSLETSRNIDPEAAEIFDDTRKILREELEKVFKVLDLAQQLAEQYSKILEALSEGKPTQRPLYYVNLGAYAGRQCSEKAMKAMSVFRRELESAVSRVTATLNTKYKKGSKTMLTSTENTKSVSEILSAIDDCYELLQQCHNQFAQLATQTQDESSIDSNPPSEEETRVMRAKWQTFFDSIRGVWVHGFKIADEIQYPSLDNFQDISERRKLGHNIRSWRTFFQLRDKRSLVRSTNILRAPAAPDYSSHKSGMRVTNAVNHPEGLQSSNITEISGAIPSNGPSPKTPLRKRLLLFLTPMFIV</sequence>